<keyword evidence="1" id="KW-1133">Transmembrane helix</keyword>
<keyword evidence="1" id="KW-0472">Membrane</keyword>
<dbReference type="AlphaFoldDB" id="A0A848HET2"/>
<evidence type="ECO:0000256" key="1">
    <source>
        <dbReference type="SAM" id="Phobius"/>
    </source>
</evidence>
<protein>
    <submittedName>
        <fullName evidence="2">Uncharacterized protein</fullName>
    </submittedName>
</protein>
<keyword evidence="1" id="KW-0812">Transmembrane</keyword>
<name>A0A848HET2_9BURK</name>
<dbReference type="RefSeq" id="WP_169463641.1">
    <property type="nucleotide sequence ID" value="NZ_JABBGG010000001.1"/>
</dbReference>
<proteinExistence type="predicted"/>
<reference evidence="2 3" key="1">
    <citation type="submission" date="2020-04" db="EMBL/GenBank/DDBJ databases">
        <title>Massilia sp. RP-1-19 isolated from soil.</title>
        <authorList>
            <person name="Dahal R.H."/>
        </authorList>
    </citation>
    <scope>NUCLEOTIDE SEQUENCE [LARGE SCALE GENOMIC DNA]</scope>
    <source>
        <strain evidence="2 3">RP-1-19</strain>
    </source>
</reference>
<sequence length="393" mass="42105">MGGGEIKLKERLQGLAAIAALPSAAIGVVGDVFSPVGGSVVVAAAGMAALCTAVVLLATMTVRGQKFYETVWARMTVDTDDARWIWNPARPWTSHALHVVSVFGVICLLIAGKSFAASDGGGVLASNVSAVSVAQQQMGISEKLYAEVQKTNQALERIDTKADNFKRERSDDPRKELLNSGVMWEAIRLERAIADGDIRTVDLFLRGGMPVSPMGAAYAFELGSPDIAVMVAKYPSLFDAGKCPAFLARLDTKAILAASPHAAKLVRSLCANDVARAYAKEKLESAEGMLAAEVKTVREEEAQRKPVGQCMRDLANDKNLFGKAMETGVRMPMGGLSDYDVMLYGISHAASAGRTDFSQEIRAFCEKQVKLPKRDNSFVDAVKSAEKLADWVG</sequence>
<gene>
    <name evidence="2" type="ORF">HHL21_02415</name>
</gene>
<dbReference type="Proteomes" id="UP000583752">
    <property type="component" value="Unassembled WGS sequence"/>
</dbReference>
<keyword evidence="3" id="KW-1185">Reference proteome</keyword>
<comment type="caution">
    <text evidence="2">The sequence shown here is derived from an EMBL/GenBank/DDBJ whole genome shotgun (WGS) entry which is preliminary data.</text>
</comment>
<evidence type="ECO:0000313" key="2">
    <source>
        <dbReference type="EMBL" id="NML59955.1"/>
    </source>
</evidence>
<feature type="transmembrane region" description="Helical" evidence="1">
    <location>
        <begin position="36"/>
        <end position="58"/>
    </location>
</feature>
<evidence type="ECO:0000313" key="3">
    <source>
        <dbReference type="Proteomes" id="UP000583752"/>
    </source>
</evidence>
<feature type="transmembrane region" description="Helical" evidence="1">
    <location>
        <begin position="12"/>
        <end position="30"/>
    </location>
</feature>
<organism evidence="2 3">
    <name type="scientific">Massilia polaris</name>
    <dbReference type="NCBI Taxonomy" id="2728846"/>
    <lineage>
        <taxon>Bacteria</taxon>
        <taxon>Pseudomonadati</taxon>
        <taxon>Pseudomonadota</taxon>
        <taxon>Betaproteobacteria</taxon>
        <taxon>Burkholderiales</taxon>
        <taxon>Oxalobacteraceae</taxon>
        <taxon>Telluria group</taxon>
        <taxon>Massilia</taxon>
    </lineage>
</organism>
<dbReference type="EMBL" id="JABBGG010000001">
    <property type="protein sequence ID" value="NML59955.1"/>
    <property type="molecule type" value="Genomic_DNA"/>
</dbReference>
<accession>A0A848HET2</accession>